<dbReference type="EMBL" id="QJJK01000014">
    <property type="protein sequence ID" value="PXW53210.1"/>
    <property type="molecule type" value="Genomic_DNA"/>
</dbReference>
<dbReference type="AlphaFoldDB" id="A0A2V3TVZ3"/>
<dbReference type="Gene3D" id="3.30.460.10">
    <property type="entry name" value="Beta Polymerase, domain 2"/>
    <property type="match status" value="1"/>
</dbReference>
<evidence type="ECO:0000313" key="2">
    <source>
        <dbReference type="Proteomes" id="UP000248021"/>
    </source>
</evidence>
<dbReference type="RefSeq" id="WP_110377736.1">
    <property type="nucleotide sequence ID" value="NZ_JAHBRY010000001.1"/>
</dbReference>
<gene>
    <name evidence="1" type="ORF">C7450_11486</name>
</gene>
<reference evidence="1 2" key="1">
    <citation type="submission" date="2018-05" db="EMBL/GenBank/DDBJ databases">
        <title>Genomic Encyclopedia of Type Strains, Phase IV (KMG-IV): sequencing the most valuable type-strain genomes for metagenomic binning, comparative biology and taxonomic classification.</title>
        <authorList>
            <person name="Goeker M."/>
        </authorList>
    </citation>
    <scope>NUCLEOTIDE SEQUENCE [LARGE SCALE GENOMIC DNA]</scope>
    <source>
        <strain evidence="1 2">DSM 6462</strain>
    </source>
</reference>
<proteinExistence type="predicted"/>
<dbReference type="OrthoDB" id="7375008at2"/>
<comment type="caution">
    <text evidence="1">The sequence shown here is derived from an EMBL/GenBank/DDBJ whole genome shotgun (WGS) entry which is preliminary data.</text>
</comment>
<sequence length="268" mass="29571">MDNAAAITTIAQTLEDKPDVLALYLGGSFGVGLEDAYSDLDFVAVTTDGPTDAFASLWHDAVSRTGEIVLWWDRQAKPMLINAVTAEWLRVDVQIATPAQTAALSRNSLKVLFDHQGIYERLPHSSGPRGSEPKRLKWQFEEFIRILGLLPLALGRAEYINSVTGAFHLRNLLIDLLIEETDAPNRGGALHLNRLITAEQKDLLAALPALTPRREAIIPAYLAYAAAYLPRARALAVARGIAWPERFEQATWARLKKELAIEPQSLNA</sequence>
<name>A0A2V3TVZ3_9HYPH</name>
<dbReference type="SUPFAM" id="SSF81301">
    <property type="entry name" value="Nucleotidyltransferase"/>
    <property type="match status" value="1"/>
</dbReference>
<dbReference type="InterPro" id="IPR043519">
    <property type="entry name" value="NT_sf"/>
</dbReference>
<organism evidence="1 2">
    <name type="scientific">Chelatococcus asaccharovorans</name>
    <dbReference type="NCBI Taxonomy" id="28210"/>
    <lineage>
        <taxon>Bacteria</taxon>
        <taxon>Pseudomonadati</taxon>
        <taxon>Pseudomonadota</taxon>
        <taxon>Alphaproteobacteria</taxon>
        <taxon>Hyphomicrobiales</taxon>
        <taxon>Chelatococcaceae</taxon>
        <taxon>Chelatococcus</taxon>
    </lineage>
</organism>
<protein>
    <recommendedName>
        <fullName evidence="3">Streptomycin adenylyltransferase</fullName>
    </recommendedName>
</protein>
<dbReference type="Proteomes" id="UP000248021">
    <property type="component" value="Unassembled WGS sequence"/>
</dbReference>
<keyword evidence="2" id="KW-1185">Reference proteome</keyword>
<evidence type="ECO:0008006" key="3">
    <source>
        <dbReference type="Google" id="ProtNLM"/>
    </source>
</evidence>
<accession>A0A2V3TVZ3</accession>
<evidence type="ECO:0000313" key="1">
    <source>
        <dbReference type="EMBL" id="PXW53210.1"/>
    </source>
</evidence>